<keyword evidence="2" id="KW-0732">Signal</keyword>
<evidence type="ECO:0000256" key="2">
    <source>
        <dbReference type="SAM" id="SignalP"/>
    </source>
</evidence>
<name>A0AAV7W5U5_PLEWA</name>
<organism evidence="3 4">
    <name type="scientific">Pleurodeles waltl</name>
    <name type="common">Iberian ribbed newt</name>
    <dbReference type="NCBI Taxonomy" id="8319"/>
    <lineage>
        <taxon>Eukaryota</taxon>
        <taxon>Metazoa</taxon>
        <taxon>Chordata</taxon>
        <taxon>Craniata</taxon>
        <taxon>Vertebrata</taxon>
        <taxon>Euteleostomi</taxon>
        <taxon>Amphibia</taxon>
        <taxon>Batrachia</taxon>
        <taxon>Caudata</taxon>
        <taxon>Salamandroidea</taxon>
        <taxon>Salamandridae</taxon>
        <taxon>Pleurodelinae</taxon>
        <taxon>Pleurodeles</taxon>
    </lineage>
</organism>
<evidence type="ECO:0008006" key="5">
    <source>
        <dbReference type="Google" id="ProtNLM"/>
    </source>
</evidence>
<evidence type="ECO:0000313" key="3">
    <source>
        <dbReference type="EMBL" id="KAJ1208783.1"/>
    </source>
</evidence>
<comment type="caution">
    <text evidence="3">The sequence shown here is derived from an EMBL/GenBank/DDBJ whole genome shotgun (WGS) entry which is preliminary data.</text>
</comment>
<dbReference type="EMBL" id="JANPWB010000002">
    <property type="protein sequence ID" value="KAJ1208783.1"/>
    <property type="molecule type" value="Genomic_DNA"/>
</dbReference>
<evidence type="ECO:0000313" key="4">
    <source>
        <dbReference type="Proteomes" id="UP001066276"/>
    </source>
</evidence>
<gene>
    <name evidence="3" type="ORF">NDU88_004166</name>
</gene>
<evidence type="ECO:0000256" key="1">
    <source>
        <dbReference type="SAM" id="MobiDB-lite"/>
    </source>
</evidence>
<dbReference type="AlphaFoldDB" id="A0AAV7W5U5"/>
<sequence>MVIVFARWFGLDVWIIWIPGQVASEGTSGPGSVGKAAGAGPRTFSSYGADTERVQWSDAHRRGLLHPFHEACSRYIHW</sequence>
<feature type="region of interest" description="Disordered" evidence="1">
    <location>
        <begin position="25"/>
        <end position="46"/>
    </location>
</feature>
<protein>
    <recommendedName>
        <fullName evidence="5">Secreted protein</fullName>
    </recommendedName>
</protein>
<reference evidence="3" key="1">
    <citation type="journal article" date="2022" name="bioRxiv">
        <title>Sequencing and chromosome-scale assembly of the giantPleurodeles waltlgenome.</title>
        <authorList>
            <person name="Brown T."/>
            <person name="Elewa A."/>
            <person name="Iarovenko S."/>
            <person name="Subramanian E."/>
            <person name="Araus A.J."/>
            <person name="Petzold A."/>
            <person name="Susuki M."/>
            <person name="Suzuki K.-i.T."/>
            <person name="Hayashi T."/>
            <person name="Toyoda A."/>
            <person name="Oliveira C."/>
            <person name="Osipova E."/>
            <person name="Leigh N.D."/>
            <person name="Simon A."/>
            <person name="Yun M.H."/>
        </authorList>
    </citation>
    <scope>NUCLEOTIDE SEQUENCE</scope>
    <source>
        <strain evidence="3">20211129_DDA</strain>
        <tissue evidence="3">Liver</tissue>
    </source>
</reference>
<accession>A0AAV7W5U5</accession>
<keyword evidence="4" id="KW-1185">Reference proteome</keyword>
<dbReference type="Proteomes" id="UP001066276">
    <property type="component" value="Chromosome 1_2"/>
</dbReference>
<feature type="signal peptide" evidence="2">
    <location>
        <begin position="1"/>
        <end position="24"/>
    </location>
</feature>
<proteinExistence type="predicted"/>
<feature type="chain" id="PRO_5043978474" description="Secreted protein" evidence="2">
    <location>
        <begin position="25"/>
        <end position="78"/>
    </location>
</feature>